<organism evidence="3 4">
    <name type="scientific">Knufia peltigerae</name>
    <dbReference type="NCBI Taxonomy" id="1002370"/>
    <lineage>
        <taxon>Eukaryota</taxon>
        <taxon>Fungi</taxon>
        <taxon>Dikarya</taxon>
        <taxon>Ascomycota</taxon>
        <taxon>Pezizomycotina</taxon>
        <taxon>Eurotiomycetes</taxon>
        <taxon>Chaetothyriomycetidae</taxon>
        <taxon>Chaetothyriales</taxon>
        <taxon>Trichomeriaceae</taxon>
        <taxon>Knufia</taxon>
    </lineage>
</organism>
<keyword evidence="2" id="KW-0812">Transmembrane</keyword>
<name>A0AA39CV50_9EURO</name>
<comment type="caution">
    <text evidence="3">The sequence shown here is derived from an EMBL/GenBank/DDBJ whole genome shotgun (WGS) entry which is preliminary data.</text>
</comment>
<sequence length="502" mass="55544">MAEHSTPVPYTANPLYLLLSDLWLFVKITITWPPSAGLPSIILPWCPTKYLDELALTPANIWAIFLHSLLILGQVVFLVSLVPLAFGLIPSLYFLYIIAFVLGNQLVCVLLNGRRQHTLISSNPKCVDGWPTHPSEKWVFINGVAVGRNWLQANLDRLSMIFRRPVYAIHNQTRGIIFDVLECIVQRDLNYATLDIRQAYSALTKVLSDNSVHKVVLILHSQGAIEGGMVLDWLYSSVSADEIRKLEIYTFGNASNHWNAPANGRDNSGVATIALQSSTPSNSDDGSGEALGGAQNQRLVKHIEHYANTGDYVSRFGILHFRPNKAAATRQNHDETVMAATTTTMTTTTTTTTMRPSGSQSPRANNSSSASAPTGAGGTQPDSNSSGVLQINLKEEAKGENNRFIGLLFKREASGHQLNQHYLNHMFELEGVDERDMSKGCVKDKNRFMTTQVDMDVLSEWDTVQAVTSGSPASGGQSRRRHQVREYSRLWTYRNGEDPDTT</sequence>
<feature type="transmembrane region" description="Helical" evidence="2">
    <location>
        <begin position="92"/>
        <end position="111"/>
    </location>
</feature>
<evidence type="ECO:0000256" key="1">
    <source>
        <dbReference type="SAM" id="MobiDB-lite"/>
    </source>
</evidence>
<evidence type="ECO:0000256" key="2">
    <source>
        <dbReference type="SAM" id="Phobius"/>
    </source>
</evidence>
<feature type="region of interest" description="Disordered" evidence="1">
    <location>
        <begin position="344"/>
        <end position="386"/>
    </location>
</feature>
<dbReference type="Proteomes" id="UP001172681">
    <property type="component" value="Unassembled WGS sequence"/>
</dbReference>
<dbReference type="PANTHER" id="PTHR42044">
    <property type="entry name" value="DUF676 DOMAIN-CONTAINING PROTEIN-RELATED"/>
    <property type="match status" value="1"/>
</dbReference>
<keyword evidence="2" id="KW-1133">Transmembrane helix</keyword>
<protein>
    <submittedName>
        <fullName evidence="3">Uncharacterized protein</fullName>
    </submittedName>
</protein>
<proteinExistence type="predicted"/>
<dbReference type="PANTHER" id="PTHR42044:SF2">
    <property type="entry name" value="DUF676 DOMAIN-CONTAINING PROTEIN"/>
    <property type="match status" value="1"/>
</dbReference>
<dbReference type="AlphaFoldDB" id="A0AA39CV50"/>
<feature type="transmembrane region" description="Helical" evidence="2">
    <location>
        <begin position="64"/>
        <end position="86"/>
    </location>
</feature>
<gene>
    <name evidence="3" type="ORF">H2204_009482</name>
</gene>
<evidence type="ECO:0000313" key="4">
    <source>
        <dbReference type="Proteomes" id="UP001172681"/>
    </source>
</evidence>
<evidence type="ECO:0000313" key="3">
    <source>
        <dbReference type="EMBL" id="KAJ9628222.1"/>
    </source>
</evidence>
<keyword evidence="4" id="KW-1185">Reference proteome</keyword>
<dbReference type="EMBL" id="JAPDRN010000074">
    <property type="protein sequence ID" value="KAJ9628222.1"/>
    <property type="molecule type" value="Genomic_DNA"/>
</dbReference>
<reference evidence="3" key="1">
    <citation type="submission" date="2022-10" db="EMBL/GenBank/DDBJ databases">
        <title>Culturing micro-colonial fungi from biological soil crusts in the Mojave desert and describing Neophaeococcomyces mojavensis, and introducing the new genera and species Taxawa tesnikishii.</title>
        <authorList>
            <person name="Kurbessoian T."/>
            <person name="Stajich J.E."/>
        </authorList>
    </citation>
    <scope>NUCLEOTIDE SEQUENCE</scope>
    <source>
        <strain evidence="3">TK_35</strain>
    </source>
</reference>
<accession>A0AA39CV50</accession>
<feature type="compositionally biased region" description="Low complexity" evidence="1">
    <location>
        <begin position="344"/>
        <end position="374"/>
    </location>
</feature>
<keyword evidence="2" id="KW-0472">Membrane</keyword>